<dbReference type="Gene3D" id="3.40.50.410">
    <property type="entry name" value="von Willebrand factor, type A domain"/>
    <property type="match status" value="1"/>
</dbReference>
<sequence>MSWNDPDNLRIIAGKSLNSQLVTASAATGNLKADLVTVVDFDDEATIIYPLGDPAGADSSFDTIDSDGGTWIADELTKPGNDPTADRSGIVVLTDGEDYDTVTLIDNVKKAGDAGIRVSFGFLAPPESFFEPDLLQTILKTGGTYSSFATADAIQSFLFLMLSNGLTASDHSATAEQALLPGITVAKLSGNQAVAFTYAAQASEDLIFTFESLSSQVLDGELKDGSGKSLGSNTTDGITPASIAYTAQSAGDLTFEVKSTVADEGVFQVSLNSSLGISGCNLTDTPSPTNNTNGTTTGYPTPTPTSTGPPFVTAAAAKIVGASFPLVGIAFALLAL</sequence>
<feature type="compositionally biased region" description="Low complexity" evidence="1">
    <location>
        <begin position="285"/>
        <end position="303"/>
    </location>
</feature>
<dbReference type="EMBL" id="KB932830">
    <property type="protein sequence ID" value="EOO03428.1"/>
    <property type="molecule type" value="Genomic_DNA"/>
</dbReference>
<accession>R8BVN9</accession>
<dbReference type="InterPro" id="IPR036465">
    <property type="entry name" value="vWFA_dom_sf"/>
</dbReference>
<dbReference type="SUPFAM" id="SSF53300">
    <property type="entry name" value="vWA-like"/>
    <property type="match status" value="1"/>
</dbReference>
<dbReference type="HOGENOM" id="CLU_038943_0_0_1"/>
<evidence type="ECO:0000313" key="2">
    <source>
        <dbReference type="EMBL" id="EOO03428.1"/>
    </source>
</evidence>
<feature type="region of interest" description="Disordered" evidence="1">
    <location>
        <begin position="283"/>
        <end position="303"/>
    </location>
</feature>
<gene>
    <name evidence="2" type="ORF">UCRPA7_1057</name>
</gene>
<reference evidence="3" key="1">
    <citation type="journal article" date="2013" name="Genome Announc.">
        <title>Draft genome sequence of the ascomycete Phaeoacremonium aleophilum strain UCR-PA7, a causal agent of the esca disease complex in grapevines.</title>
        <authorList>
            <person name="Blanco-Ulate B."/>
            <person name="Rolshausen P."/>
            <person name="Cantu D."/>
        </authorList>
    </citation>
    <scope>NUCLEOTIDE SEQUENCE [LARGE SCALE GENOMIC DNA]</scope>
    <source>
        <strain evidence="3">UCR-PA7</strain>
    </source>
</reference>
<name>R8BVN9_PHAM7</name>
<dbReference type="RefSeq" id="XP_007911841.1">
    <property type="nucleotide sequence ID" value="XM_007913650.1"/>
</dbReference>
<protein>
    <submittedName>
        <fullName evidence="2">Putative surface antigen-like protein</fullName>
    </submittedName>
</protein>
<dbReference type="eggNOG" id="ENOG502SBFD">
    <property type="taxonomic scope" value="Eukaryota"/>
</dbReference>
<dbReference type="AlphaFoldDB" id="R8BVN9"/>
<evidence type="ECO:0000256" key="1">
    <source>
        <dbReference type="SAM" id="MobiDB-lite"/>
    </source>
</evidence>
<keyword evidence="3" id="KW-1185">Reference proteome</keyword>
<organism evidence="2 3">
    <name type="scientific">Phaeoacremonium minimum (strain UCR-PA7)</name>
    <name type="common">Esca disease fungus</name>
    <name type="synonym">Togninia minima</name>
    <dbReference type="NCBI Taxonomy" id="1286976"/>
    <lineage>
        <taxon>Eukaryota</taxon>
        <taxon>Fungi</taxon>
        <taxon>Dikarya</taxon>
        <taxon>Ascomycota</taxon>
        <taxon>Pezizomycotina</taxon>
        <taxon>Sordariomycetes</taxon>
        <taxon>Sordariomycetidae</taxon>
        <taxon>Togniniales</taxon>
        <taxon>Togniniaceae</taxon>
        <taxon>Phaeoacremonium</taxon>
    </lineage>
</organism>
<dbReference type="GeneID" id="19321170"/>
<proteinExistence type="predicted"/>
<dbReference type="Proteomes" id="UP000014074">
    <property type="component" value="Unassembled WGS sequence"/>
</dbReference>
<evidence type="ECO:0000313" key="3">
    <source>
        <dbReference type="Proteomes" id="UP000014074"/>
    </source>
</evidence>
<dbReference type="OrthoDB" id="301415at2759"/>
<dbReference type="KEGG" id="tmn:UCRPA7_1057"/>